<sequence length="69" mass="8011">MVCIAHPKIYLGGCKSATYLPIVTRRNIYTVTQKREAWRECLIAEQRQLSSSSLFTKNKSLFGTFRDRK</sequence>
<organism evidence="1 2">
    <name type="scientific">Trifolium pratense</name>
    <name type="common">Red clover</name>
    <dbReference type="NCBI Taxonomy" id="57577"/>
    <lineage>
        <taxon>Eukaryota</taxon>
        <taxon>Viridiplantae</taxon>
        <taxon>Streptophyta</taxon>
        <taxon>Embryophyta</taxon>
        <taxon>Tracheophyta</taxon>
        <taxon>Spermatophyta</taxon>
        <taxon>Magnoliopsida</taxon>
        <taxon>eudicotyledons</taxon>
        <taxon>Gunneridae</taxon>
        <taxon>Pentapetalae</taxon>
        <taxon>rosids</taxon>
        <taxon>fabids</taxon>
        <taxon>Fabales</taxon>
        <taxon>Fabaceae</taxon>
        <taxon>Papilionoideae</taxon>
        <taxon>50 kb inversion clade</taxon>
        <taxon>NPAAA clade</taxon>
        <taxon>Hologalegina</taxon>
        <taxon>IRL clade</taxon>
        <taxon>Trifolieae</taxon>
        <taxon>Trifolium</taxon>
    </lineage>
</organism>
<dbReference type="EMBL" id="CASHSV030000716">
    <property type="protein sequence ID" value="CAJ2675778.1"/>
    <property type="molecule type" value="Genomic_DNA"/>
</dbReference>
<evidence type="ECO:0000313" key="2">
    <source>
        <dbReference type="Proteomes" id="UP001177021"/>
    </source>
</evidence>
<keyword evidence="2" id="KW-1185">Reference proteome</keyword>
<accession>A0ACB0M2K9</accession>
<name>A0ACB0M2K9_TRIPR</name>
<reference evidence="1" key="1">
    <citation type="submission" date="2023-10" db="EMBL/GenBank/DDBJ databases">
        <authorList>
            <person name="Rodriguez Cubillos JULIANA M."/>
            <person name="De Vega J."/>
        </authorList>
    </citation>
    <scope>NUCLEOTIDE SEQUENCE</scope>
</reference>
<comment type="caution">
    <text evidence="1">The sequence shown here is derived from an EMBL/GenBank/DDBJ whole genome shotgun (WGS) entry which is preliminary data.</text>
</comment>
<dbReference type="Proteomes" id="UP001177021">
    <property type="component" value="Unassembled WGS sequence"/>
</dbReference>
<evidence type="ECO:0000313" key="1">
    <source>
        <dbReference type="EMBL" id="CAJ2675778.1"/>
    </source>
</evidence>
<protein>
    <submittedName>
        <fullName evidence="1">Uncharacterized protein</fullName>
    </submittedName>
</protein>
<gene>
    <name evidence="1" type="ORF">MILVUS5_LOCUS38720</name>
</gene>
<proteinExistence type="predicted"/>